<dbReference type="KEGG" id="mets:DK389_16845"/>
<gene>
    <name evidence="8" type="ORF">DK389_16845</name>
</gene>
<keyword evidence="9" id="KW-1185">Reference proteome</keyword>
<feature type="transmembrane region" description="Helical" evidence="7">
    <location>
        <begin position="232"/>
        <end position="255"/>
    </location>
</feature>
<feature type="transmembrane region" description="Helical" evidence="7">
    <location>
        <begin position="308"/>
        <end position="328"/>
    </location>
</feature>
<feature type="transmembrane region" description="Helical" evidence="7">
    <location>
        <begin position="136"/>
        <end position="163"/>
    </location>
</feature>
<dbReference type="Proteomes" id="UP000245926">
    <property type="component" value="Chromosome"/>
</dbReference>
<evidence type="ECO:0000256" key="2">
    <source>
        <dbReference type="ARBA" id="ARBA00022475"/>
    </source>
</evidence>
<dbReference type="PANTHER" id="PTHR30250:SF11">
    <property type="entry name" value="O-ANTIGEN TRANSPORTER-RELATED"/>
    <property type="match status" value="1"/>
</dbReference>
<dbReference type="OrthoDB" id="9800982at2"/>
<proteinExistence type="predicted"/>
<dbReference type="Pfam" id="PF01943">
    <property type="entry name" value="Polysacc_synt"/>
    <property type="match status" value="1"/>
</dbReference>
<feature type="transmembrane region" description="Helical" evidence="7">
    <location>
        <begin position="360"/>
        <end position="381"/>
    </location>
</feature>
<dbReference type="AlphaFoldDB" id="A0A2U8W966"/>
<evidence type="ECO:0000256" key="7">
    <source>
        <dbReference type="SAM" id="Phobius"/>
    </source>
</evidence>
<evidence type="ECO:0000256" key="4">
    <source>
        <dbReference type="ARBA" id="ARBA00022989"/>
    </source>
</evidence>
<reference evidence="9" key="1">
    <citation type="submission" date="2018-05" db="EMBL/GenBank/DDBJ databases">
        <title>Complete Genome Sequence of Methylobacterium sp. 17SD2-17.</title>
        <authorList>
            <person name="Srinivasan S."/>
        </authorList>
    </citation>
    <scope>NUCLEOTIDE SEQUENCE [LARGE SCALE GENOMIC DNA]</scope>
    <source>
        <strain evidence="9">17SD2-17</strain>
    </source>
</reference>
<evidence type="ECO:0000256" key="1">
    <source>
        <dbReference type="ARBA" id="ARBA00004651"/>
    </source>
</evidence>
<keyword evidence="3 7" id="KW-0812">Transmembrane</keyword>
<dbReference type="PANTHER" id="PTHR30250">
    <property type="entry name" value="PST FAMILY PREDICTED COLANIC ACID TRANSPORTER"/>
    <property type="match status" value="1"/>
</dbReference>
<keyword evidence="5 7" id="KW-0472">Membrane</keyword>
<name>A0A2U8W966_9HYPH</name>
<protein>
    <submittedName>
        <fullName evidence="8">Polysaccharide biosynthesis protein</fullName>
    </submittedName>
</protein>
<keyword evidence="2" id="KW-1003">Cell membrane</keyword>
<dbReference type="EMBL" id="CP029550">
    <property type="protein sequence ID" value="AWN41862.1"/>
    <property type="molecule type" value="Genomic_DNA"/>
</dbReference>
<feature type="transmembrane region" description="Helical" evidence="7">
    <location>
        <begin position="93"/>
        <end position="115"/>
    </location>
</feature>
<feature type="transmembrane region" description="Helical" evidence="7">
    <location>
        <begin position="446"/>
        <end position="466"/>
    </location>
</feature>
<feature type="region of interest" description="Disordered" evidence="6">
    <location>
        <begin position="1"/>
        <end position="39"/>
    </location>
</feature>
<dbReference type="RefSeq" id="WP_109891274.1">
    <property type="nucleotide sequence ID" value="NZ_CP029550.1"/>
</dbReference>
<accession>A0A2U8W966</accession>
<organism evidence="8 9">
    <name type="scientific">Methylobacterium durans</name>
    <dbReference type="NCBI Taxonomy" id="2202825"/>
    <lineage>
        <taxon>Bacteria</taxon>
        <taxon>Pseudomonadati</taxon>
        <taxon>Pseudomonadota</taxon>
        <taxon>Alphaproteobacteria</taxon>
        <taxon>Hyphomicrobiales</taxon>
        <taxon>Methylobacteriaceae</taxon>
        <taxon>Methylobacterium</taxon>
    </lineage>
</organism>
<feature type="transmembrane region" description="Helical" evidence="7">
    <location>
        <begin position="62"/>
        <end position="81"/>
    </location>
</feature>
<feature type="transmembrane region" description="Helical" evidence="7">
    <location>
        <begin position="420"/>
        <end position="440"/>
    </location>
</feature>
<comment type="subcellular location">
    <subcellularLocation>
        <location evidence="1">Cell membrane</location>
        <topology evidence="1">Multi-pass membrane protein</topology>
    </subcellularLocation>
</comment>
<feature type="transmembrane region" description="Helical" evidence="7">
    <location>
        <begin position="275"/>
        <end position="302"/>
    </location>
</feature>
<evidence type="ECO:0000313" key="9">
    <source>
        <dbReference type="Proteomes" id="UP000245926"/>
    </source>
</evidence>
<feature type="transmembrane region" description="Helical" evidence="7">
    <location>
        <begin position="387"/>
        <end position="408"/>
    </location>
</feature>
<keyword evidence="4 7" id="KW-1133">Transmembrane helix</keyword>
<dbReference type="InterPro" id="IPR050833">
    <property type="entry name" value="Poly_Biosynth_Transport"/>
</dbReference>
<feature type="transmembrane region" description="Helical" evidence="7">
    <location>
        <begin position="199"/>
        <end position="226"/>
    </location>
</feature>
<evidence type="ECO:0000256" key="3">
    <source>
        <dbReference type="ARBA" id="ARBA00022692"/>
    </source>
</evidence>
<evidence type="ECO:0000256" key="5">
    <source>
        <dbReference type="ARBA" id="ARBA00023136"/>
    </source>
</evidence>
<evidence type="ECO:0000313" key="8">
    <source>
        <dbReference type="EMBL" id="AWN41862.1"/>
    </source>
</evidence>
<sequence length="487" mass="49130">MAAGLRTSREVGAAGGGADARFGPVVPPRSPSRTGAVSTAPARLPRLALDRLRSVRAGPARAALDVFAIRILAAGLAYGAQVLMARLMGGAEYGVFATVWVWVAILGHAATLGLSQGACRFLPAAQARGELAETRGFLVAASAVTAFVGLSLAVLGLGLVALADSPIGGAYALPILIAALVLPLFALQDLCEGIARSQNWAVLAIGPTYLLRQGLVMGAMIVAILAGAPAEAWVALACTLVATGLSAFVQAVLLLRRLRGVVPPGPRRFRWRAWLGACLPIAATDLAGAAFGFIDVVILAVLMPPEAVGLYFAATRIQQFVLFVHFAASAATAQRFSAAHALGDRAALAGLVGTQARATFAATSVVGLGLVTVGPLLLGLFGPDFAASLTPLAILVAGSVAASLFGPGEDLLTMLGGERLCAAITLGMLAVAAGASFLLIPPLGVAGAALAMAAATVLRGFALALAARAVHGLATPVWAGLRGTTRS</sequence>
<feature type="transmembrane region" description="Helical" evidence="7">
    <location>
        <begin position="169"/>
        <end position="187"/>
    </location>
</feature>
<evidence type="ECO:0000256" key="6">
    <source>
        <dbReference type="SAM" id="MobiDB-lite"/>
    </source>
</evidence>
<dbReference type="InterPro" id="IPR002797">
    <property type="entry name" value="Polysacc_synth"/>
</dbReference>
<dbReference type="GO" id="GO:0005886">
    <property type="term" value="C:plasma membrane"/>
    <property type="evidence" value="ECO:0007669"/>
    <property type="project" value="UniProtKB-SubCell"/>
</dbReference>